<sequence>MDRLFSKSTSPQPVYTFALDSSGETITCAGRPAFQLATQKSKPHLTVSRLPPPGPWSPAPVPVGTCTVHKFPSSKVDITLHGQEFMLKRDLLKSDNHHFDYPPLGHFKWKPDAWGGSKLELFDSGRRLLARYDKKLSLTGKGQQIEVFVPGDERFVEMVIVTALAMRHYIEVENQDIQKVTDILEAVAGGLRLQIYILHALGHMRIADQSIMPGRQLGEALEIQVGLARTGYIWENNQIRQCTACVSTPPSCRPAADIPLLANQIRTLRLLQMLLKMQIQPQGLPRKGFPRIIAVDGLVQKRNPVSHLLGFLGPFLVRKVVLGVICGEKVAGDVRQAGCTGLFPFAGYIEEDREAGVCACIVVFDLVDAVDEVHAMELSMPSVLAPLQEALESIPDELDQHGDGGTVLGPWSGVERDAPSLFLEDVHLDSLGDWGIGD</sequence>
<proteinExistence type="predicted"/>
<name>B0Y536_ASPFC</name>
<dbReference type="AlphaFoldDB" id="B0Y536"/>
<evidence type="ECO:0000313" key="1">
    <source>
        <dbReference type="EMBL" id="EDP50785.1"/>
    </source>
</evidence>
<dbReference type="Proteomes" id="UP000001699">
    <property type="component" value="Unassembled WGS sequence"/>
</dbReference>
<evidence type="ECO:0000313" key="2">
    <source>
        <dbReference type="Proteomes" id="UP000001699"/>
    </source>
</evidence>
<keyword evidence="2" id="KW-1185">Reference proteome</keyword>
<dbReference type="HOGENOM" id="CLU_625522_0_0_1"/>
<organism evidence="1 2">
    <name type="scientific">Aspergillus fumigatus (strain CBS 144.89 / FGSC A1163 / CEA10)</name>
    <name type="common">Neosartorya fumigata</name>
    <dbReference type="NCBI Taxonomy" id="451804"/>
    <lineage>
        <taxon>Eukaryota</taxon>
        <taxon>Fungi</taxon>
        <taxon>Dikarya</taxon>
        <taxon>Ascomycota</taxon>
        <taxon>Pezizomycotina</taxon>
        <taxon>Eurotiomycetes</taxon>
        <taxon>Eurotiomycetidae</taxon>
        <taxon>Eurotiales</taxon>
        <taxon>Aspergillaceae</taxon>
        <taxon>Aspergillus</taxon>
        <taxon>Aspergillus subgen. Fumigati</taxon>
    </lineage>
</organism>
<gene>
    <name evidence="1" type="ORF">AFUB_071260</name>
</gene>
<dbReference type="EMBL" id="DS499598">
    <property type="protein sequence ID" value="EDP50785.1"/>
    <property type="molecule type" value="Genomic_DNA"/>
</dbReference>
<protein>
    <submittedName>
        <fullName evidence="1">Uncharacterized protein</fullName>
    </submittedName>
</protein>
<accession>B0Y536</accession>
<dbReference type="OrthoDB" id="4725912at2759"/>
<dbReference type="VEuPathDB" id="FungiDB:AFUB_071260"/>
<reference evidence="1 2" key="1">
    <citation type="journal article" date="2008" name="PLoS Genet.">
        <title>Genomic islands in the pathogenic filamentous fungus Aspergillus fumigatus.</title>
        <authorList>
            <person name="Fedorova N.D."/>
            <person name="Khaldi N."/>
            <person name="Joardar V.S."/>
            <person name="Maiti R."/>
            <person name="Amedeo P."/>
            <person name="Anderson M.J."/>
            <person name="Crabtree J."/>
            <person name="Silva J.C."/>
            <person name="Badger J.H."/>
            <person name="Albarraq A."/>
            <person name="Angiuoli S."/>
            <person name="Bussey H."/>
            <person name="Bowyer P."/>
            <person name="Cotty P.J."/>
            <person name="Dyer P.S."/>
            <person name="Egan A."/>
            <person name="Galens K."/>
            <person name="Fraser-Liggett C.M."/>
            <person name="Haas B.J."/>
            <person name="Inman J.M."/>
            <person name="Kent R."/>
            <person name="Lemieux S."/>
            <person name="Malavazi I."/>
            <person name="Orvis J."/>
            <person name="Roemer T."/>
            <person name="Ronning C.M."/>
            <person name="Sundaram J.P."/>
            <person name="Sutton G."/>
            <person name="Turner G."/>
            <person name="Venter J.C."/>
            <person name="White O.R."/>
            <person name="Whitty B.R."/>
            <person name="Youngman P."/>
            <person name="Wolfe K.H."/>
            <person name="Goldman G.H."/>
            <person name="Wortman J.R."/>
            <person name="Jiang B."/>
            <person name="Denning D.W."/>
            <person name="Nierman W.C."/>
        </authorList>
    </citation>
    <scope>NUCLEOTIDE SEQUENCE [LARGE SCALE GENOMIC DNA]</scope>
    <source>
        <strain evidence="2">CBS 144.89 / FGSC A1163 / CEA10</strain>
    </source>
</reference>